<feature type="compositionally biased region" description="Basic residues" evidence="6">
    <location>
        <begin position="209"/>
        <end position="219"/>
    </location>
</feature>
<dbReference type="InterPro" id="IPR038900">
    <property type="entry name" value="TMC"/>
</dbReference>
<keyword evidence="5 7" id="KW-0472">Membrane</keyword>
<evidence type="ECO:0000256" key="6">
    <source>
        <dbReference type="SAM" id="MobiDB-lite"/>
    </source>
</evidence>
<feature type="transmembrane region" description="Helical" evidence="7">
    <location>
        <begin position="578"/>
        <end position="597"/>
    </location>
</feature>
<reference evidence="9 10" key="1">
    <citation type="submission" date="2022-12" db="EMBL/GenBank/DDBJ databases">
        <title>Chromosome-level genome of Tegillarca granosa.</title>
        <authorList>
            <person name="Kim J."/>
        </authorList>
    </citation>
    <scope>NUCLEOTIDE SEQUENCE [LARGE SCALE GENOMIC DNA]</scope>
    <source>
        <strain evidence="9">Teg-2019</strain>
        <tissue evidence="9">Adductor muscle</tissue>
    </source>
</reference>
<feature type="transmembrane region" description="Helical" evidence="7">
    <location>
        <begin position="320"/>
        <end position="343"/>
    </location>
</feature>
<feature type="domain" description="TMC" evidence="8">
    <location>
        <begin position="652"/>
        <end position="687"/>
    </location>
</feature>
<protein>
    <recommendedName>
        <fullName evidence="8">TMC domain-containing protein</fullName>
    </recommendedName>
</protein>
<feature type="compositionally biased region" description="Polar residues" evidence="6">
    <location>
        <begin position="197"/>
        <end position="208"/>
    </location>
</feature>
<organism evidence="9 10">
    <name type="scientific">Tegillarca granosa</name>
    <name type="common">Malaysian cockle</name>
    <name type="synonym">Anadara granosa</name>
    <dbReference type="NCBI Taxonomy" id="220873"/>
    <lineage>
        <taxon>Eukaryota</taxon>
        <taxon>Metazoa</taxon>
        <taxon>Spiralia</taxon>
        <taxon>Lophotrochozoa</taxon>
        <taxon>Mollusca</taxon>
        <taxon>Bivalvia</taxon>
        <taxon>Autobranchia</taxon>
        <taxon>Pteriomorphia</taxon>
        <taxon>Arcoida</taxon>
        <taxon>Arcoidea</taxon>
        <taxon>Arcidae</taxon>
        <taxon>Tegillarca</taxon>
    </lineage>
</organism>
<dbReference type="Proteomes" id="UP001217089">
    <property type="component" value="Unassembled WGS sequence"/>
</dbReference>
<name>A0ABQ9FPW1_TEGGR</name>
<dbReference type="PANTHER" id="PTHR23302">
    <property type="entry name" value="TRANSMEMBRANE CHANNEL-RELATED"/>
    <property type="match status" value="1"/>
</dbReference>
<evidence type="ECO:0000256" key="4">
    <source>
        <dbReference type="ARBA" id="ARBA00022989"/>
    </source>
</evidence>
<evidence type="ECO:0000313" key="9">
    <source>
        <dbReference type="EMBL" id="KAJ8318736.1"/>
    </source>
</evidence>
<evidence type="ECO:0000313" key="10">
    <source>
        <dbReference type="Proteomes" id="UP001217089"/>
    </source>
</evidence>
<keyword evidence="4 7" id="KW-1133">Transmembrane helix</keyword>
<gene>
    <name evidence="9" type="ORF">KUTeg_003827</name>
</gene>
<keyword evidence="10" id="KW-1185">Reference proteome</keyword>
<comment type="caution">
    <text evidence="9">The sequence shown here is derived from an EMBL/GenBank/DDBJ whole genome shotgun (WGS) entry which is preliminary data.</text>
</comment>
<feature type="transmembrane region" description="Helical" evidence="7">
    <location>
        <begin position="689"/>
        <end position="710"/>
    </location>
</feature>
<feature type="transmembrane region" description="Helical" evidence="7">
    <location>
        <begin position="426"/>
        <end position="445"/>
    </location>
</feature>
<sequence>MDEAEMEHILENSDNIKAEFRGIYMSFRLFIIERKDLIDIHNGPLMVYRIEDCDAVEGSHERLWTCDCIYFVLLSCLTIVIHPDYPAKEVQDGVQLSTQNNMDGDLIPSGLNRRYAQQHQQPRDHGSLAPDYPDDSRPQRTTDYYSRDFDSIDRPNRDEQFEINMNNIQMNGGDTIIRRRTRSSRRRHEQYDEWDGSENSSMLPSLQISKRKRTKSLKQRHQDLQDEHVNENRQKPKSLQERYSELKESTNVTAGNLASLVRDSTLSRMQRLGTDNKTFNKTRRQLKNVFHDLTLWSGTFKEVEGHFGTAVMTYFRFIKWLMYINIYMMVITFCVITVPFLALGPYKFEESINSSMPGYKEVLNCSKEYVVFHDNVVTNRSTEELVLDFFLGTGWMERTVLFYGVYFNKTYPNPSNLDDTLTYNMSLAYLLAVGISFLICFVLIVKNSAKNVKVTLGMEQSYAKYSNKADLLEERIKMKWESKSTIKRCRIYFIRVTINLLVLIMLGGALYLIAFTAQKMIDLENQQLEEFVTLIVQYVPYITITALNLILPLIFQKLVTFEKYKHSTEIALTLARSILLRLASPLVLIAILYLQLIETSSSETRTTCGNKRWDAAGTGLKGSVKCWESYFGQQIYKLVLLDLFVETGIILPIIPFMTFLKCFIFFYVKKYTVLYVCQPEERPFRTSRSNSLFMTVLLVAFIFAAVPIGYMIGNLPPSQSCGPFRSYSSNINGTEYVMFDTITNTIYSWPQIPQDIFYFLGTVGFFIPISNLLLLMITTFYKLEIQCNVVVKLLSFKGIFKKIIIINGEQKMSCKFLFQWY</sequence>
<feature type="compositionally biased region" description="Polar residues" evidence="6">
    <location>
        <begin position="163"/>
        <end position="172"/>
    </location>
</feature>
<keyword evidence="3 7" id="KW-0812">Transmembrane</keyword>
<feature type="transmembrane region" description="Helical" evidence="7">
    <location>
        <begin position="649"/>
        <end position="668"/>
    </location>
</feature>
<proteinExistence type="inferred from homology"/>
<dbReference type="InterPro" id="IPR012496">
    <property type="entry name" value="TMC_dom"/>
</dbReference>
<dbReference type="EMBL" id="JARBDR010000214">
    <property type="protein sequence ID" value="KAJ8318736.1"/>
    <property type="molecule type" value="Genomic_DNA"/>
</dbReference>
<feature type="transmembrane region" description="Helical" evidence="7">
    <location>
        <begin position="492"/>
        <end position="515"/>
    </location>
</feature>
<feature type="compositionally biased region" description="Basic and acidic residues" evidence="6">
    <location>
        <begin position="134"/>
        <end position="160"/>
    </location>
</feature>
<feature type="compositionally biased region" description="Basic residues" evidence="6">
    <location>
        <begin position="178"/>
        <end position="188"/>
    </location>
</feature>
<feature type="transmembrane region" description="Helical" evidence="7">
    <location>
        <begin position="385"/>
        <end position="406"/>
    </location>
</feature>
<dbReference type="PANTHER" id="PTHR23302:SF24">
    <property type="entry name" value="TMC DOMAIN-CONTAINING PROTEIN"/>
    <property type="match status" value="1"/>
</dbReference>
<feature type="transmembrane region" description="Helical" evidence="7">
    <location>
        <begin position="535"/>
        <end position="555"/>
    </location>
</feature>
<evidence type="ECO:0000256" key="2">
    <source>
        <dbReference type="ARBA" id="ARBA00006510"/>
    </source>
</evidence>
<feature type="region of interest" description="Disordered" evidence="6">
    <location>
        <begin position="115"/>
        <end position="240"/>
    </location>
</feature>
<evidence type="ECO:0000256" key="3">
    <source>
        <dbReference type="ARBA" id="ARBA00022692"/>
    </source>
</evidence>
<evidence type="ECO:0000259" key="8">
    <source>
        <dbReference type="Pfam" id="PF07810"/>
    </source>
</evidence>
<accession>A0ABQ9FPW1</accession>
<evidence type="ECO:0000256" key="1">
    <source>
        <dbReference type="ARBA" id="ARBA00004141"/>
    </source>
</evidence>
<comment type="similarity">
    <text evidence="2">Belongs to the TMC family.</text>
</comment>
<evidence type="ECO:0000256" key="5">
    <source>
        <dbReference type="ARBA" id="ARBA00023136"/>
    </source>
</evidence>
<evidence type="ECO:0000256" key="7">
    <source>
        <dbReference type="SAM" id="Phobius"/>
    </source>
</evidence>
<dbReference type="Pfam" id="PF07810">
    <property type="entry name" value="TMC"/>
    <property type="match status" value="1"/>
</dbReference>
<feature type="compositionally biased region" description="Basic and acidic residues" evidence="6">
    <location>
        <begin position="220"/>
        <end position="240"/>
    </location>
</feature>
<feature type="transmembrane region" description="Helical" evidence="7">
    <location>
        <begin position="756"/>
        <end position="777"/>
    </location>
</feature>
<comment type="subcellular location">
    <subcellularLocation>
        <location evidence="1">Membrane</location>
        <topology evidence="1">Multi-pass membrane protein</topology>
    </subcellularLocation>
</comment>